<dbReference type="SMART" id="SM01372">
    <property type="entry name" value="E2F_TDP"/>
    <property type="match status" value="1"/>
</dbReference>
<evidence type="ECO:0000256" key="3">
    <source>
        <dbReference type="ARBA" id="ARBA00023125"/>
    </source>
</evidence>
<comment type="similarity">
    <text evidence="1 5">Belongs to the E2F/DP family.</text>
</comment>
<dbReference type="InterPro" id="IPR037241">
    <property type="entry name" value="E2F-DP_heterodim"/>
</dbReference>
<dbReference type="SUPFAM" id="SSF46785">
    <property type="entry name" value="Winged helix' DNA-binding domain"/>
    <property type="match status" value="1"/>
</dbReference>
<sequence>MRKSKSGDFEQQVKRRDAIKEANTPESSRLVFCPTEVGCLQEHQLVPVHNEDEAGEEIVEYKYNPSSSNLPAKIPARAVVGGTIRGPKSLLILAGRFFEFLHSLPEGLVDLAQAIRLLGIKQKRRIYDITAVLQGIGLVEKYGRNLIRWRGGQSSVKLKPEQRQYIDGLRTELTDLERYEHQLDEHIRWLKQSIRNAPPTASMEVKIVGNINEPEAMTYELSMTSRNGPTEMLVLNRDAKVLVSNEGDGENEGDCSFEMVDEQEEDLLTLSEMPQELPGCSQ</sequence>
<comment type="subcellular location">
    <subcellularLocation>
        <location evidence="5">Nucleus</location>
    </subcellularLocation>
</comment>
<evidence type="ECO:0000313" key="8">
    <source>
        <dbReference type="Proteomes" id="UP000887574"/>
    </source>
</evidence>
<keyword evidence="3 5" id="KW-0238">DNA-binding</keyword>
<dbReference type="PANTHER" id="PTHR12081:SF18">
    <property type="entry name" value="TRANSCRIPTION FACTOR E2F2-RELATED"/>
    <property type="match status" value="1"/>
</dbReference>
<dbReference type="GO" id="GO:0000981">
    <property type="term" value="F:DNA-binding transcription factor activity, RNA polymerase II-specific"/>
    <property type="evidence" value="ECO:0007669"/>
    <property type="project" value="TreeGrafter"/>
</dbReference>
<dbReference type="InterPro" id="IPR036390">
    <property type="entry name" value="WH_DNA-bd_sf"/>
</dbReference>
<evidence type="ECO:0000256" key="4">
    <source>
        <dbReference type="ARBA" id="ARBA00023163"/>
    </source>
</evidence>
<keyword evidence="2 5" id="KW-0805">Transcription regulation</keyword>
<dbReference type="WBParaSite" id="jg11787">
    <property type="protein sequence ID" value="jg11787"/>
    <property type="gene ID" value="jg11787"/>
</dbReference>
<evidence type="ECO:0000256" key="1">
    <source>
        <dbReference type="ARBA" id="ARBA00010940"/>
    </source>
</evidence>
<proteinExistence type="inferred from homology"/>
<dbReference type="PANTHER" id="PTHR12081">
    <property type="entry name" value="TRANSCRIPTION FACTOR E2F"/>
    <property type="match status" value="1"/>
</dbReference>
<dbReference type="Proteomes" id="UP000887574">
    <property type="component" value="Unplaced"/>
</dbReference>
<keyword evidence="5" id="KW-0539">Nucleus</keyword>
<feature type="region of interest" description="Disordered" evidence="6">
    <location>
        <begin position="1"/>
        <end position="20"/>
    </location>
</feature>
<dbReference type="Pfam" id="PF02319">
    <property type="entry name" value="WHD_E2F_TDP"/>
    <property type="match status" value="1"/>
</dbReference>
<feature type="domain" description="E2F/DP family winged-helix DNA-binding" evidence="7">
    <location>
        <begin position="85"/>
        <end position="151"/>
    </location>
</feature>
<dbReference type="GO" id="GO:0090575">
    <property type="term" value="C:RNA polymerase II transcription regulator complex"/>
    <property type="evidence" value="ECO:0007669"/>
    <property type="project" value="TreeGrafter"/>
</dbReference>
<dbReference type="GO" id="GO:0000978">
    <property type="term" value="F:RNA polymerase II cis-regulatory region sequence-specific DNA binding"/>
    <property type="evidence" value="ECO:0007669"/>
    <property type="project" value="InterPro"/>
</dbReference>
<organism evidence="8 9">
    <name type="scientific">Ditylenchus dipsaci</name>
    <dbReference type="NCBI Taxonomy" id="166011"/>
    <lineage>
        <taxon>Eukaryota</taxon>
        <taxon>Metazoa</taxon>
        <taxon>Ecdysozoa</taxon>
        <taxon>Nematoda</taxon>
        <taxon>Chromadorea</taxon>
        <taxon>Rhabditida</taxon>
        <taxon>Tylenchina</taxon>
        <taxon>Tylenchomorpha</taxon>
        <taxon>Sphaerularioidea</taxon>
        <taxon>Anguinidae</taxon>
        <taxon>Anguininae</taxon>
        <taxon>Ditylenchus</taxon>
    </lineage>
</organism>
<dbReference type="AlphaFoldDB" id="A0A915CRR8"/>
<dbReference type="InterPro" id="IPR015633">
    <property type="entry name" value="E2F"/>
</dbReference>
<evidence type="ECO:0000259" key="7">
    <source>
        <dbReference type="SMART" id="SM01372"/>
    </source>
</evidence>
<keyword evidence="8" id="KW-1185">Reference proteome</keyword>
<dbReference type="InterPro" id="IPR003316">
    <property type="entry name" value="E2F_WHTH_DNA-bd_dom"/>
</dbReference>
<name>A0A915CRR8_9BILA</name>
<dbReference type="SUPFAM" id="SSF144074">
    <property type="entry name" value="E2F-DP heterodimerization region"/>
    <property type="match status" value="1"/>
</dbReference>
<evidence type="ECO:0000256" key="5">
    <source>
        <dbReference type="RuleBase" id="RU003796"/>
    </source>
</evidence>
<protein>
    <submittedName>
        <fullName evidence="9">E2F/DP family winged-helix DNA-binding domain-containing protein</fullName>
    </submittedName>
</protein>
<evidence type="ECO:0000313" key="9">
    <source>
        <dbReference type="WBParaSite" id="jg11787"/>
    </source>
</evidence>
<keyword evidence="4 5" id="KW-0804">Transcription</keyword>
<reference evidence="9" key="1">
    <citation type="submission" date="2022-11" db="UniProtKB">
        <authorList>
            <consortium name="WormBaseParasite"/>
        </authorList>
    </citation>
    <scope>IDENTIFICATION</scope>
</reference>
<evidence type="ECO:0000256" key="2">
    <source>
        <dbReference type="ARBA" id="ARBA00023015"/>
    </source>
</evidence>
<evidence type="ECO:0000256" key="6">
    <source>
        <dbReference type="SAM" id="MobiDB-lite"/>
    </source>
</evidence>
<accession>A0A915CRR8</accession>
<dbReference type="Gene3D" id="1.10.10.10">
    <property type="entry name" value="Winged helix-like DNA-binding domain superfamily/Winged helix DNA-binding domain"/>
    <property type="match status" value="1"/>
</dbReference>
<dbReference type="InterPro" id="IPR036388">
    <property type="entry name" value="WH-like_DNA-bd_sf"/>
</dbReference>